<sequence>MLLPAQIKVIGREPCARLRADQKKWRHQGVPERFKKTRSARLAPLFSGQARMAALMMTCSLSACGLLGGDDKAKAPRTPYLTGFVGEVVADEPQAALVARDVLAKGGNAADAAAALGMALSVTLPSRASLGAGGACLAWKPGDAQGQAFVFLPKAGEADAQSDRPASVPMLARGLYMMQLRYGSVDFADIVVTARNLATDGVPVSGLLASDLAAVQSPLLADEKTRTIFSNGNGSVLKVSDLMVQPRLAGALERIRIAGVGDLYNGSLAQAFVQGAQAAGGGLSTADLRNSLATVETPLTLRSGGVDISFLPPPADGGLGTAAAFIGSDGHATVRGEAVVSGWRSRQSGKGGSVNVADAQALLNTGSFPSGSALPALPASTSFVVTDRQGETVSCAVSMNNLFGTGRIAGSTGVVLGASPARRPLPLLTAAIAHQGTAQFRAAATASGQNVAADTAAVALQAAIAGGRPDVTSGPGRANFVSCPAGLPGGAGKCFGWTDPRGSGLAISSGSTK</sequence>
<organism evidence="2 3">
    <name type="scientific">Acetobacter indonesiensis</name>
    <dbReference type="NCBI Taxonomy" id="104101"/>
    <lineage>
        <taxon>Bacteria</taxon>
        <taxon>Pseudomonadati</taxon>
        <taxon>Pseudomonadota</taxon>
        <taxon>Alphaproteobacteria</taxon>
        <taxon>Acetobacterales</taxon>
        <taxon>Acetobacteraceae</taxon>
        <taxon>Acetobacter</taxon>
    </lineage>
</organism>
<dbReference type="SUPFAM" id="SSF56235">
    <property type="entry name" value="N-terminal nucleophile aminohydrolases (Ntn hydrolases)"/>
    <property type="match status" value="1"/>
</dbReference>
<comment type="similarity">
    <text evidence="1">Belongs to the gamma-glutamyltransferase family.</text>
</comment>
<dbReference type="PANTHER" id="PTHR43199">
    <property type="entry name" value="GLUTATHIONE HYDROLASE"/>
    <property type="match status" value="1"/>
</dbReference>
<accession>A0A252ATY7</accession>
<dbReference type="PRINTS" id="PR01210">
    <property type="entry name" value="GGTRANSPTASE"/>
</dbReference>
<gene>
    <name evidence="2" type="ORF">HK17_07355</name>
</gene>
<evidence type="ECO:0000313" key="2">
    <source>
        <dbReference type="EMBL" id="OUI93774.1"/>
    </source>
</evidence>
<dbReference type="InterPro" id="IPR029055">
    <property type="entry name" value="Ntn_hydrolases_N"/>
</dbReference>
<evidence type="ECO:0000256" key="1">
    <source>
        <dbReference type="ARBA" id="ARBA00009381"/>
    </source>
</evidence>
<proteinExistence type="inferred from homology"/>
<dbReference type="EMBL" id="JOPA01000020">
    <property type="protein sequence ID" value="OUI93774.1"/>
    <property type="molecule type" value="Genomic_DNA"/>
</dbReference>
<dbReference type="Pfam" id="PF01019">
    <property type="entry name" value="G_glu_transpept"/>
    <property type="match status" value="1"/>
</dbReference>
<comment type="caution">
    <text evidence="2">The sequence shown here is derived from an EMBL/GenBank/DDBJ whole genome shotgun (WGS) entry which is preliminary data.</text>
</comment>
<protein>
    <submittedName>
        <fullName evidence="2">Gamma-glutamyltranspeptidase</fullName>
    </submittedName>
</protein>
<evidence type="ECO:0000313" key="3">
    <source>
        <dbReference type="Proteomes" id="UP000194641"/>
    </source>
</evidence>
<dbReference type="PANTHER" id="PTHR43199:SF1">
    <property type="entry name" value="GLUTATHIONE HYDROLASE PROENZYME"/>
    <property type="match status" value="1"/>
</dbReference>
<reference evidence="3" key="1">
    <citation type="submission" date="2014-06" db="EMBL/GenBank/DDBJ databases">
        <authorList>
            <person name="Winans N.J."/>
            <person name="Newell P.D."/>
            <person name="Douglas A.E."/>
        </authorList>
    </citation>
    <scope>NUCLEOTIDE SEQUENCE [LARGE SCALE GENOMIC DNA]</scope>
</reference>
<dbReference type="Proteomes" id="UP000194641">
    <property type="component" value="Unassembled WGS sequence"/>
</dbReference>
<name>A0A252ATY7_9PROT</name>
<dbReference type="AlphaFoldDB" id="A0A252ATY7"/>
<dbReference type="InterPro" id="IPR051792">
    <property type="entry name" value="GGT_bact"/>
</dbReference>